<evidence type="ECO:0000256" key="3">
    <source>
        <dbReference type="SAM" id="SignalP"/>
    </source>
</evidence>
<evidence type="ECO:0000256" key="1">
    <source>
        <dbReference type="ARBA" id="ARBA00007162"/>
    </source>
</evidence>
<sequence>MIRSILAAALGAAALVAAPLAAQAQSAKPTLSFTAIPDEDATKLVERFGKVAKYLEAKLGVPVTYVPVKSYPASVTAFKNGQVQLAWFGGLTSVQARLAVPGSQSIVQGAEDTAFVSYIIANAATGLEPAATFPKAAKGKSFTFGAKTSTSGRLMPEFYIRKETGEAPEKFFSRVGFSGDHTKTVELVASGAYEVGAVNYTSFDDMVAAGKVDPKVVKILWKTPSFPDYNFTIRGDVDKTFGPGFIDKVKAALLAIDDPEILKAFPRSKFVPATNADYAPIEETAKELQLLD</sequence>
<dbReference type="Gene3D" id="3.40.190.10">
    <property type="entry name" value="Periplasmic binding protein-like II"/>
    <property type="match status" value="2"/>
</dbReference>
<dbReference type="PANTHER" id="PTHR35841:SF1">
    <property type="entry name" value="PHOSPHONATES-BINDING PERIPLASMIC PROTEIN"/>
    <property type="match status" value="1"/>
</dbReference>
<dbReference type="InterPro" id="IPR030836">
    <property type="entry name" value="ABC_peri_PhnD-like"/>
</dbReference>
<comment type="similarity">
    <text evidence="1">Belongs to the phosphate/phosphite/phosphonate binding protein family.</text>
</comment>
<dbReference type="KEGG" id="mflg:ABS361_09485"/>
<proteinExistence type="inferred from homology"/>
<dbReference type="AlphaFoldDB" id="A0AAU7XF93"/>
<dbReference type="NCBIfam" id="TIGR01098">
    <property type="entry name" value="3A0109s03R"/>
    <property type="match status" value="1"/>
</dbReference>
<protein>
    <submittedName>
        <fullName evidence="4">Selenate ABC transporter substrate-binding protein</fullName>
    </submittedName>
</protein>
<organism evidence="4">
    <name type="scientific">Methyloraptor flagellatus</name>
    <dbReference type="NCBI Taxonomy" id="3162530"/>
    <lineage>
        <taxon>Bacteria</taxon>
        <taxon>Pseudomonadati</taxon>
        <taxon>Pseudomonadota</taxon>
        <taxon>Alphaproteobacteria</taxon>
        <taxon>Hyphomicrobiales</taxon>
        <taxon>Ancalomicrobiaceae</taxon>
        <taxon>Methyloraptor</taxon>
    </lineage>
</organism>
<dbReference type="RefSeq" id="WP_407051512.1">
    <property type="nucleotide sequence ID" value="NZ_CP158568.1"/>
</dbReference>
<dbReference type="InterPro" id="IPR005770">
    <property type="entry name" value="PhnD"/>
</dbReference>
<feature type="chain" id="PRO_5043661207" evidence="3">
    <location>
        <begin position="25"/>
        <end position="292"/>
    </location>
</feature>
<dbReference type="SUPFAM" id="SSF53850">
    <property type="entry name" value="Periplasmic binding protein-like II"/>
    <property type="match status" value="1"/>
</dbReference>
<accession>A0AAU7XF93</accession>
<dbReference type="EMBL" id="CP158568">
    <property type="protein sequence ID" value="XBY46416.1"/>
    <property type="molecule type" value="Genomic_DNA"/>
</dbReference>
<name>A0AAU7XF93_9HYPH</name>
<dbReference type="NCBIfam" id="TIGR04553">
    <property type="entry name" value="ABC_peri_selen"/>
    <property type="match status" value="1"/>
</dbReference>
<dbReference type="GO" id="GO:0043190">
    <property type="term" value="C:ATP-binding cassette (ABC) transporter complex"/>
    <property type="evidence" value="ECO:0007669"/>
    <property type="project" value="InterPro"/>
</dbReference>
<evidence type="ECO:0000256" key="2">
    <source>
        <dbReference type="ARBA" id="ARBA00022729"/>
    </source>
</evidence>
<reference evidence="4" key="1">
    <citation type="submission" date="2024-06" db="EMBL/GenBank/DDBJ databases">
        <title>Methylostella associata gen. nov., sp. nov., a novel Ancalomicrobiaceae-affiliated facultatively methylotrophic bacteria that feed on methanotrophs of the genus Methylococcus.</title>
        <authorList>
            <person name="Saltykova V."/>
            <person name="Danilova O.V."/>
            <person name="Oshkin I.Y."/>
            <person name="Belova S.E."/>
            <person name="Pimenov N.V."/>
            <person name="Dedysh S.N."/>
        </authorList>
    </citation>
    <scope>NUCLEOTIDE SEQUENCE</scope>
    <source>
        <strain evidence="4">S20</strain>
    </source>
</reference>
<gene>
    <name evidence="4" type="ORF">ABS361_09485</name>
</gene>
<evidence type="ECO:0000313" key="4">
    <source>
        <dbReference type="EMBL" id="XBY46416.1"/>
    </source>
</evidence>
<keyword evidence="2 3" id="KW-0732">Signal</keyword>
<dbReference type="Pfam" id="PF12974">
    <property type="entry name" value="Phosphonate-bd"/>
    <property type="match status" value="1"/>
</dbReference>
<dbReference type="PANTHER" id="PTHR35841">
    <property type="entry name" value="PHOSPHONATES-BINDING PERIPLASMIC PROTEIN"/>
    <property type="match status" value="1"/>
</dbReference>
<dbReference type="GO" id="GO:0055085">
    <property type="term" value="P:transmembrane transport"/>
    <property type="evidence" value="ECO:0007669"/>
    <property type="project" value="InterPro"/>
</dbReference>
<feature type="signal peptide" evidence="3">
    <location>
        <begin position="1"/>
        <end position="24"/>
    </location>
</feature>